<dbReference type="EMBL" id="JAFDVH010000021">
    <property type="protein sequence ID" value="KAG7457547.1"/>
    <property type="molecule type" value="Genomic_DNA"/>
</dbReference>
<sequence length="427" mass="44328">MEFCETFNGVQTGGQCCKGESCSTTATVTKETEPMGGMFTTRKEVGKGEEDGEKPAASTSVPGKGLTGHAAKTLPPSSSSSSSSSAGRAKMSVSGPGSKPFPPPSSSSSSSSPPLSSAPPPKIHRARKTMNRPPPTQVRCLESPIVPVQPTEPLTCSLSDSNTAAAKRRKLASDAAPTAPPAEKAENSAVVEREPVQVSPKMEGVGPGSGPGVRPVAEQRSDWTEDWEAEPEDEEFRLFYNSYGTEDRGDSDSKSGDGGEGRRSEGEGESGNSSGGEQLGRGQKKKGGRSESPWTRPGRRRRRGLRGQEAGPEAESGAGPETGVEAGTGEEAEMEGEKEGAVTETAPAEGGSSEYTEVPLGSLDIAAADSLTLSPHQGDSEGGETERLEECSVLTLSSPQGTARGRRSGWRSCRSAAAGWRRRASTG</sequence>
<comment type="caution">
    <text evidence="2">The sequence shown here is derived from an EMBL/GenBank/DDBJ whole genome shotgun (WGS) entry which is preliminary data.</text>
</comment>
<reference evidence="2" key="1">
    <citation type="submission" date="2021-01" db="EMBL/GenBank/DDBJ databases">
        <authorList>
            <person name="Zahm M."/>
            <person name="Roques C."/>
            <person name="Cabau C."/>
            <person name="Klopp C."/>
            <person name="Donnadieu C."/>
            <person name="Jouanno E."/>
            <person name="Lampietro C."/>
            <person name="Louis A."/>
            <person name="Herpin A."/>
            <person name="Echchiki A."/>
            <person name="Berthelot C."/>
            <person name="Parey E."/>
            <person name="Roest-Crollius H."/>
            <person name="Braasch I."/>
            <person name="Postlethwait J."/>
            <person name="Bobe J."/>
            <person name="Montfort J."/>
            <person name="Bouchez O."/>
            <person name="Begum T."/>
            <person name="Mejri S."/>
            <person name="Adams A."/>
            <person name="Chen W.-J."/>
            <person name="Guiguen Y."/>
        </authorList>
    </citation>
    <scope>NUCLEOTIDE SEQUENCE</scope>
    <source>
        <strain evidence="2">YG-15Mar2019-1</strain>
        <tissue evidence="2">Brain</tissue>
    </source>
</reference>
<proteinExistence type="predicted"/>
<feature type="compositionally biased region" description="Basic and acidic residues" evidence="1">
    <location>
        <begin position="183"/>
        <end position="195"/>
    </location>
</feature>
<organism evidence="2 3">
    <name type="scientific">Megalops atlanticus</name>
    <name type="common">Tarpon</name>
    <name type="synonym">Clupea gigantea</name>
    <dbReference type="NCBI Taxonomy" id="7932"/>
    <lineage>
        <taxon>Eukaryota</taxon>
        <taxon>Metazoa</taxon>
        <taxon>Chordata</taxon>
        <taxon>Craniata</taxon>
        <taxon>Vertebrata</taxon>
        <taxon>Euteleostomi</taxon>
        <taxon>Actinopterygii</taxon>
        <taxon>Neopterygii</taxon>
        <taxon>Teleostei</taxon>
        <taxon>Elopiformes</taxon>
        <taxon>Megalopidae</taxon>
        <taxon>Megalops</taxon>
    </lineage>
</organism>
<evidence type="ECO:0000313" key="3">
    <source>
        <dbReference type="Proteomes" id="UP001046870"/>
    </source>
</evidence>
<gene>
    <name evidence="2" type="ORF">MATL_G00228500</name>
</gene>
<keyword evidence="3" id="KW-1185">Reference proteome</keyword>
<evidence type="ECO:0000256" key="1">
    <source>
        <dbReference type="SAM" id="MobiDB-lite"/>
    </source>
</evidence>
<feature type="compositionally biased region" description="Acidic residues" evidence="1">
    <location>
        <begin position="224"/>
        <end position="235"/>
    </location>
</feature>
<dbReference type="Proteomes" id="UP001046870">
    <property type="component" value="Chromosome 21"/>
</dbReference>
<feature type="compositionally biased region" description="Low complexity" evidence="1">
    <location>
        <begin position="106"/>
        <end position="115"/>
    </location>
</feature>
<protein>
    <submittedName>
        <fullName evidence="2">Uncharacterized protein</fullName>
    </submittedName>
</protein>
<feature type="compositionally biased region" description="Polar residues" evidence="1">
    <location>
        <begin position="152"/>
        <end position="164"/>
    </location>
</feature>
<feature type="compositionally biased region" description="Low complexity" evidence="1">
    <location>
        <begin position="317"/>
        <end position="327"/>
    </location>
</feature>
<name>A0A9D3T1S9_MEGAT</name>
<feature type="compositionally biased region" description="Low complexity" evidence="1">
    <location>
        <begin position="410"/>
        <end position="419"/>
    </location>
</feature>
<dbReference type="AlphaFoldDB" id="A0A9D3T1S9"/>
<accession>A0A9D3T1S9</accession>
<feature type="compositionally biased region" description="Basic and acidic residues" evidence="1">
    <location>
        <begin position="245"/>
        <end position="266"/>
    </location>
</feature>
<dbReference type="OrthoDB" id="10468521at2759"/>
<evidence type="ECO:0000313" key="2">
    <source>
        <dbReference type="EMBL" id="KAG7457547.1"/>
    </source>
</evidence>
<feature type="region of interest" description="Disordered" evidence="1">
    <location>
        <begin position="20"/>
        <end position="427"/>
    </location>
</feature>